<dbReference type="InterPro" id="IPR010982">
    <property type="entry name" value="Lambda_DNA-bd_dom_sf"/>
</dbReference>
<accession>A0A9W4SWZ9</accession>
<dbReference type="SUPFAM" id="SSF143011">
    <property type="entry name" value="RelE-like"/>
    <property type="match status" value="1"/>
</dbReference>
<protein>
    <submittedName>
        <fullName evidence="2">16815_t:CDS:1</fullName>
    </submittedName>
</protein>
<dbReference type="NCBIfam" id="TIGR02607">
    <property type="entry name" value="antidote_HigA"/>
    <property type="match status" value="1"/>
</dbReference>
<dbReference type="InterPro" id="IPR013430">
    <property type="entry name" value="Toxin_antidote_HigA"/>
</dbReference>
<proteinExistence type="predicted"/>
<dbReference type="Proteomes" id="UP001153678">
    <property type="component" value="Unassembled WGS sequence"/>
</dbReference>
<gene>
    <name evidence="2" type="ORF">FWILDA_LOCUS10423</name>
</gene>
<dbReference type="PANTHER" id="PTHR36924:SF1">
    <property type="entry name" value="ANTITOXIN HIGA-1"/>
    <property type="match status" value="1"/>
</dbReference>
<keyword evidence="1" id="KW-0238">DNA-binding</keyword>
<sequence length="282" mass="33522">MSKPKDPRFRDKATEDFYSGERVLRFQELGRSEKQEARQKIGDKGQHSIRLSVWQVKLNIMVRDKDLHPIHPGEILREELLKTYQITPQQLAQSIKVEENIVKEIVKEQRDITPELSYRLDLQKHYELECWKEQQELKKIVKQVQPISAVYVKCVPSELRKSTYRKLRELNNAQDSRDLRKTPSNHFEKLTGKQHFGYCSIRINDQYRLIFLWQNNNAYEVEINKHDKKEDFLLPLKLAPEKLAKNIKVSSQIIQELIAEKRDLDKDLATRLALYFDMSTEF</sequence>
<keyword evidence="3" id="KW-1185">Reference proteome</keyword>
<dbReference type="InterPro" id="IPR007711">
    <property type="entry name" value="HigB-1"/>
</dbReference>
<evidence type="ECO:0000256" key="1">
    <source>
        <dbReference type="ARBA" id="ARBA00023125"/>
    </source>
</evidence>
<dbReference type="InterPro" id="IPR035093">
    <property type="entry name" value="RelE/ParE_toxin_dom_sf"/>
</dbReference>
<organism evidence="2 3">
    <name type="scientific">Funneliformis geosporum</name>
    <dbReference type="NCBI Taxonomy" id="1117311"/>
    <lineage>
        <taxon>Eukaryota</taxon>
        <taxon>Fungi</taxon>
        <taxon>Fungi incertae sedis</taxon>
        <taxon>Mucoromycota</taxon>
        <taxon>Glomeromycotina</taxon>
        <taxon>Glomeromycetes</taxon>
        <taxon>Glomerales</taxon>
        <taxon>Glomeraceae</taxon>
        <taxon>Funneliformis</taxon>
    </lineage>
</organism>
<name>A0A9W4SWZ9_9GLOM</name>
<dbReference type="Pfam" id="PF05015">
    <property type="entry name" value="HigB-like_toxin"/>
    <property type="match status" value="1"/>
</dbReference>
<dbReference type="PANTHER" id="PTHR36924">
    <property type="entry name" value="ANTITOXIN HIGA-1"/>
    <property type="match status" value="1"/>
</dbReference>
<dbReference type="GO" id="GO:0003677">
    <property type="term" value="F:DNA binding"/>
    <property type="evidence" value="ECO:0007669"/>
    <property type="project" value="UniProtKB-KW"/>
</dbReference>
<dbReference type="SUPFAM" id="SSF47413">
    <property type="entry name" value="lambda repressor-like DNA-binding domains"/>
    <property type="match status" value="2"/>
</dbReference>
<evidence type="ECO:0000313" key="2">
    <source>
        <dbReference type="EMBL" id="CAI2182120.1"/>
    </source>
</evidence>
<dbReference type="Gene3D" id="1.10.260.40">
    <property type="entry name" value="lambda repressor-like DNA-binding domains"/>
    <property type="match status" value="2"/>
</dbReference>
<comment type="caution">
    <text evidence="2">The sequence shown here is derived from an EMBL/GenBank/DDBJ whole genome shotgun (WGS) entry which is preliminary data.</text>
</comment>
<evidence type="ECO:0000313" key="3">
    <source>
        <dbReference type="Proteomes" id="UP001153678"/>
    </source>
</evidence>
<reference evidence="2" key="1">
    <citation type="submission" date="2022-08" db="EMBL/GenBank/DDBJ databases">
        <authorList>
            <person name="Kallberg Y."/>
            <person name="Tangrot J."/>
            <person name="Rosling A."/>
        </authorList>
    </citation>
    <scope>NUCLEOTIDE SEQUENCE</scope>
    <source>
        <strain evidence="2">Wild A</strain>
    </source>
</reference>
<dbReference type="AlphaFoldDB" id="A0A9W4SWZ9"/>
<dbReference type="Gene3D" id="3.30.2310.20">
    <property type="entry name" value="RelE-like"/>
    <property type="match status" value="1"/>
</dbReference>
<dbReference type="EMBL" id="CAMKVN010002674">
    <property type="protein sequence ID" value="CAI2182120.1"/>
    <property type="molecule type" value="Genomic_DNA"/>
</dbReference>